<evidence type="ECO:0000256" key="4">
    <source>
        <dbReference type="ARBA" id="ARBA00023163"/>
    </source>
</evidence>
<dbReference type="Gene3D" id="1.10.10.60">
    <property type="entry name" value="Homeodomain-like"/>
    <property type="match status" value="2"/>
</dbReference>
<protein>
    <submittedName>
        <fullName evidence="6">AraC-like DNA-binding protein</fullName>
    </submittedName>
</protein>
<evidence type="ECO:0000259" key="5">
    <source>
        <dbReference type="PROSITE" id="PS01124"/>
    </source>
</evidence>
<name>A0A7W8JZ25_9DEIO</name>
<dbReference type="Proteomes" id="UP000552709">
    <property type="component" value="Unassembled WGS sequence"/>
</dbReference>
<proteinExistence type="predicted"/>
<dbReference type="InterPro" id="IPR037923">
    <property type="entry name" value="HTH-like"/>
</dbReference>
<gene>
    <name evidence="6" type="ORF">HNQ08_004935</name>
</gene>
<reference evidence="6 7" key="1">
    <citation type="submission" date="2020-08" db="EMBL/GenBank/DDBJ databases">
        <title>Genomic Encyclopedia of Type Strains, Phase IV (KMG-IV): sequencing the most valuable type-strain genomes for metagenomic binning, comparative biology and taxonomic classification.</title>
        <authorList>
            <person name="Goeker M."/>
        </authorList>
    </citation>
    <scope>NUCLEOTIDE SEQUENCE [LARGE SCALE GENOMIC DNA]</scope>
    <source>
        <strain evidence="6 7">DSM 27939</strain>
    </source>
</reference>
<dbReference type="InterPro" id="IPR009057">
    <property type="entry name" value="Homeodomain-like_sf"/>
</dbReference>
<dbReference type="PANTHER" id="PTHR46796">
    <property type="entry name" value="HTH-TYPE TRANSCRIPTIONAL ACTIVATOR RHAS-RELATED"/>
    <property type="match status" value="1"/>
</dbReference>
<evidence type="ECO:0000313" key="7">
    <source>
        <dbReference type="Proteomes" id="UP000552709"/>
    </source>
</evidence>
<keyword evidence="3" id="KW-0010">Activator</keyword>
<dbReference type="InterPro" id="IPR050204">
    <property type="entry name" value="AraC_XylS_family_regulators"/>
</dbReference>
<dbReference type="InterPro" id="IPR003313">
    <property type="entry name" value="AraC-bd"/>
</dbReference>
<accession>A0A7W8JZ25</accession>
<dbReference type="PANTHER" id="PTHR46796:SF2">
    <property type="entry name" value="TRANSCRIPTIONAL REGULATORY PROTEIN"/>
    <property type="match status" value="1"/>
</dbReference>
<dbReference type="EMBL" id="JACHFL010000022">
    <property type="protein sequence ID" value="MBB5365809.1"/>
    <property type="molecule type" value="Genomic_DNA"/>
</dbReference>
<dbReference type="SMART" id="SM00342">
    <property type="entry name" value="HTH_ARAC"/>
    <property type="match status" value="1"/>
</dbReference>
<dbReference type="PROSITE" id="PS00041">
    <property type="entry name" value="HTH_ARAC_FAMILY_1"/>
    <property type="match status" value="1"/>
</dbReference>
<dbReference type="AlphaFoldDB" id="A0A7W8JZ25"/>
<keyword evidence="1" id="KW-0805">Transcription regulation</keyword>
<keyword evidence="7" id="KW-1185">Reference proteome</keyword>
<evidence type="ECO:0000256" key="2">
    <source>
        <dbReference type="ARBA" id="ARBA00023125"/>
    </source>
</evidence>
<evidence type="ECO:0000256" key="3">
    <source>
        <dbReference type="ARBA" id="ARBA00023159"/>
    </source>
</evidence>
<organism evidence="6 7">
    <name type="scientific">Deinococcus humi</name>
    <dbReference type="NCBI Taxonomy" id="662880"/>
    <lineage>
        <taxon>Bacteria</taxon>
        <taxon>Thermotogati</taxon>
        <taxon>Deinococcota</taxon>
        <taxon>Deinococci</taxon>
        <taxon>Deinococcales</taxon>
        <taxon>Deinococcaceae</taxon>
        <taxon>Deinococcus</taxon>
    </lineage>
</organism>
<comment type="caution">
    <text evidence="6">The sequence shown here is derived from an EMBL/GenBank/DDBJ whole genome shotgun (WGS) entry which is preliminary data.</text>
</comment>
<dbReference type="PROSITE" id="PS01124">
    <property type="entry name" value="HTH_ARAC_FAMILY_2"/>
    <property type="match status" value="1"/>
</dbReference>
<sequence length="285" mass="31810">MSGHRLTTHARMPVQSWRALELGGLDLLHGSFTTHAFARHTHDTYSIGLLGHGAMTFDCQGATHTLRPGLIGLIHPDEVHTGHAETTDGWTYRNFYPDVPLLQGAFTDFDDASDALPRLPVVIDDPALFQSLVTAHRAFEEHASSLTRESLMRAALTHLVRRHAFQPPALRTALHEPGALRLVRSQLEDEFARNVTLDELAATTGLNPFTLLRAFRRTYGLPPHAYQLQVRLRHAKRFLRGGETVVDAALLAGFADQSHLGRHFRRTFGVTPQQYRRGVKNVLSS</sequence>
<keyword evidence="2 6" id="KW-0238">DNA-binding</keyword>
<dbReference type="GO" id="GO:0003700">
    <property type="term" value="F:DNA-binding transcription factor activity"/>
    <property type="evidence" value="ECO:0007669"/>
    <property type="project" value="InterPro"/>
</dbReference>
<evidence type="ECO:0000256" key="1">
    <source>
        <dbReference type="ARBA" id="ARBA00023015"/>
    </source>
</evidence>
<dbReference type="SUPFAM" id="SSF51215">
    <property type="entry name" value="Regulatory protein AraC"/>
    <property type="match status" value="1"/>
</dbReference>
<keyword evidence="4" id="KW-0804">Transcription</keyword>
<evidence type="ECO:0000313" key="6">
    <source>
        <dbReference type="EMBL" id="MBB5365809.1"/>
    </source>
</evidence>
<dbReference type="GO" id="GO:0043565">
    <property type="term" value="F:sequence-specific DNA binding"/>
    <property type="evidence" value="ECO:0007669"/>
    <property type="project" value="InterPro"/>
</dbReference>
<dbReference type="SUPFAM" id="SSF46689">
    <property type="entry name" value="Homeodomain-like"/>
    <property type="match status" value="2"/>
</dbReference>
<dbReference type="InterPro" id="IPR018060">
    <property type="entry name" value="HTH_AraC"/>
</dbReference>
<dbReference type="RefSeq" id="WP_184137609.1">
    <property type="nucleotide sequence ID" value="NZ_JACHFL010000022.1"/>
</dbReference>
<feature type="domain" description="HTH araC/xylS-type" evidence="5">
    <location>
        <begin position="181"/>
        <end position="278"/>
    </location>
</feature>
<dbReference type="Pfam" id="PF02311">
    <property type="entry name" value="AraC_binding"/>
    <property type="match status" value="1"/>
</dbReference>
<dbReference type="InterPro" id="IPR018062">
    <property type="entry name" value="HTH_AraC-typ_CS"/>
</dbReference>
<dbReference type="Pfam" id="PF12833">
    <property type="entry name" value="HTH_18"/>
    <property type="match status" value="1"/>
</dbReference>